<sequence>MVRRARMLAVLSFLLAGAIGIISSTQTWLVVERSDAAEPLLIVGADALTLLAPLSLAVLALGAALSIAGIALRYVFAVLAAGAAIILIMGTTTLLFGPPRSVAAKAVAEATGLSGDAALYDIVDAILPTGWPAIALAAWVLLLLASAFVCATAPGWKSGGRRYRSASEAEHRETGPQDAVDSWDELSHGTDPTDSAR</sequence>
<keyword evidence="2" id="KW-0472">Membrane</keyword>
<accession>A0ABR8W6B5</accession>
<evidence type="ECO:0000256" key="2">
    <source>
        <dbReference type="SAM" id="Phobius"/>
    </source>
</evidence>
<evidence type="ECO:0000313" key="3">
    <source>
        <dbReference type="EMBL" id="MBD8012560.1"/>
    </source>
</evidence>
<comment type="caution">
    <text evidence="3">The sequence shown here is derived from an EMBL/GenBank/DDBJ whole genome shotgun (WGS) entry which is preliminary data.</text>
</comment>
<feature type="transmembrane region" description="Helical" evidence="2">
    <location>
        <begin position="74"/>
        <end position="96"/>
    </location>
</feature>
<reference evidence="3 4" key="1">
    <citation type="submission" date="2020-08" db="EMBL/GenBank/DDBJ databases">
        <title>A Genomic Blueprint of the Chicken Gut Microbiome.</title>
        <authorList>
            <person name="Gilroy R."/>
            <person name="Ravi A."/>
            <person name="Getino M."/>
            <person name="Pursley I."/>
            <person name="Horton D.L."/>
            <person name="Alikhan N.-F."/>
            <person name="Baker D."/>
            <person name="Gharbi K."/>
            <person name="Hall N."/>
            <person name="Watson M."/>
            <person name="Adriaenssens E.M."/>
            <person name="Foster-Nyarko E."/>
            <person name="Jarju S."/>
            <person name="Secka A."/>
            <person name="Antonio M."/>
            <person name="Oren A."/>
            <person name="Chaudhuri R."/>
            <person name="La Ragione R.M."/>
            <person name="Hildebrand F."/>
            <person name="Pallen M.J."/>
        </authorList>
    </citation>
    <scope>NUCLEOTIDE SEQUENCE [LARGE SCALE GENOMIC DNA]</scope>
    <source>
        <strain evidence="3 4">Re1</strain>
    </source>
</reference>
<feature type="region of interest" description="Disordered" evidence="1">
    <location>
        <begin position="158"/>
        <end position="197"/>
    </location>
</feature>
<evidence type="ECO:0000313" key="4">
    <source>
        <dbReference type="Proteomes" id="UP000611521"/>
    </source>
</evidence>
<gene>
    <name evidence="3" type="ORF">H9633_09640</name>
</gene>
<evidence type="ECO:0000256" key="1">
    <source>
        <dbReference type="SAM" id="MobiDB-lite"/>
    </source>
</evidence>
<keyword evidence="2" id="KW-1133">Transmembrane helix</keyword>
<feature type="transmembrane region" description="Helical" evidence="2">
    <location>
        <begin position="40"/>
        <end position="67"/>
    </location>
</feature>
<feature type="transmembrane region" description="Helical" evidence="2">
    <location>
        <begin position="133"/>
        <end position="156"/>
    </location>
</feature>
<name>A0ABR8W6B5_9MICO</name>
<dbReference type="Pfam" id="PF09534">
    <property type="entry name" value="Trp_oprn_chp"/>
    <property type="match status" value="1"/>
</dbReference>
<dbReference type="Proteomes" id="UP000611521">
    <property type="component" value="Unassembled WGS sequence"/>
</dbReference>
<dbReference type="RefSeq" id="WP_191713018.1">
    <property type="nucleotide sequence ID" value="NZ_JACSPX010000002.1"/>
</dbReference>
<dbReference type="EMBL" id="JACSPX010000002">
    <property type="protein sequence ID" value="MBD8012560.1"/>
    <property type="molecule type" value="Genomic_DNA"/>
</dbReference>
<dbReference type="InterPro" id="IPR019051">
    <property type="entry name" value="Trp_biosyn_TM_oprn/chp"/>
</dbReference>
<protein>
    <submittedName>
        <fullName evidence="3">Trp biosynthesis-associated membrane protein</fullName>
    </submittedName>
</protein>
<keyword evidence="4" id="KW-1185">Reference proteome</keyword>
<organism evidence="3 4">
    <name type="scientific">Microbacterium commune</name>
    <dbReference type="NCBI Taxonomy" id="2762219"/>
    <lineage>
        <taxon>Bacteria</taxon>
        <taxon>Bacillati</taxon>
        <taxon>Actinomycetota</taxon>
        <taxon>Actinomycetes</taxon>
        <taxon>Micrococcales</taxon>
        <taxon>Microbacteriaceae</taxon>
        <taxon>Microbacterium</taxon>
    </lineage>
</organism>
<feature type="compositionally biased region" description="Basic and acidic residues" evidence="1">
    <location>
        <begin position="165"/>
        <end position="175"/>
    </location>
</feature>
<keyword evidence="2" id="KW-0812">Transmembrane</keyword>
<proteinExistence type="predicted"/>